<sequence length="200" mass="24022">MQLDRYMKEKFPNLELCSPLFYNWPIGIRFELENNDLQSEKEYIEHVLARANSLYDALFDSSDEMYVVSNVYDQRLKKKGFFPSIVKNKKVLWSITSYPIINPYLDDDEPVEEKKANRMILKCRKKDLNKNLIRKYLDSEVAELFLININKELIYYIYDSRGSDLVSAKSETIQPYYEQFNDWILDYDREKIDKVFKDDN</sequence>
<name>A0ABT5VLG7_9BACI</name>
<proteinExistence type="predicted"/>
<dbReference type="Proteomes" id="UP001148125">
    <property type="component" value="Unassembled WGS sequence"/>
</dbReference>
<dbReference type="RefSeq" id="WP_275120768.1">
    <property type="nucleotide sequence ID" value="NZ_JAOTPO010000027.1"/>
</dbReference>
<comment type="caution">
    <text evidence="2">The sequence shown here is derived from an EMBL/GenBank/DDBJ whole genome shotgun (WGS) entry which is preliminary data.</text>
</comment>
<accession>A0ABT5VLG7</accession>
<evidence type="ECO:0000313" key="2">
    <source>
        <dbReference type="EMBL" id="MDE5416147.1"/>
    </source>
</evidence>
<protein>
    <submittedName>
        <fullName evidence="2">DUF3885 domain-containing protein</fullName>
    </submittedName>
</protein>
<evidence type="ECO:0000259" key="1">
    <source>
        <dbReference type="Pfam" id="PF13021"/>
    </source>
</evidence>
<keyword evidence="3" id="KW-1185">Reference proteome</keyword>
<dbReference type="Pfam" id="PF13021">
    <property type="entry name" value="DUF3885"/>
    <property type="match status" value="1"/>
</dbReference>
<dbReference type="EMBL" id="JAOTPO010000027">
    <property type="protein sequence ID" value="MDE5416147.1"/>
    <property type="molecule type" value="Genomic_DNA"/>
</dbReference>
<reference evidence="2" key="1">
    <citation type="submission" date="2024-05" db="EMBL/GenBank/DDBJ databases">
        <title>Alkalihalobacillus sp. strain MEB203 novel alkaliphilic bacterium from Lonar Lake, India.</title>
        <authorList>
            <person name="Joshi A."/>
            <person name="Thite S."/>
            <person name="Mengade P."/>
        </authorList>
    </citation>
    <scope>NUCLEOTIDE SEQUENCE</scope>
    <source>
        <strain evidence="2">MEB 203</strain>
    </source>
</reference>
<evidence type="ECO:0000313" key="3">
    <source>
        <dbReference type="Proteomes" id="UP001148125"/>
    </source>
</evidence>
<dbReference type="InterPro" id="IPR024976">
    <property type="entry name" value="DUF3885"/>
</dbReference>
<feature type="domain" description="DUF3885" evidence="1">
    <location>
        <begin position="4"/>
        <end position="188"/>
    </location>
</feature>
<organism evidence="2 3">
    <name type="scientific">Alkalihalobacterium chitinilyticum</name>
    <dbReference type="NCBI Taxonomy" id="2980103"/>
    <lineage>
        <taxon>Bacteria</taxon>
        <taxon>Bacillati</taxon>
        <taxon>Bacillota</taxon>
        <taxon>Bacilli</taxon>
        <taxon>Bacillales</taxon>
        <taxon>Bacillaceae</taxon>
        <taxon>Alkalihalobacterium</taxon>
    </lineage>
</organism>
<gene>
    <name evidence="2" type="ORF">N7Z68_22850</name>
</gene>